<evidence type="ECO:0000259" key="2">
    <source>
        <dbReference type="SMART" id="SM00849"/>
    </source>
</evidence>
<dbReference type="RefSeq" id="WP_160921379.1">
    <property type="nucleotide sequence ID" value="NZ_WMEY01000010.1"/>
</dbReference>
<reference evidence="3 4" key="1">
    <citation type="submission" date="2019-11" db="EMBL/GenBank/DDBJ databases">
        <title>Genome sequences of 17 halophilic strains isolated from different environments.</title>
        <authorList>
            <person name="Furrow R.E."/>
        </authorList>
    </citation>
    <scope>NUCLEOTIDE SEQUENCE [LARGE SCALE GENOMIC DNA]</scope>
    <source>
        <strain evidence="3 4">22506_14_FS</strain>
    </source>
</reference>
<proteinExistence type="predicted"/>
<organism evidence="3 4">
    <name type="scientific">Guptibacillus hwajinpoensis</name>
    <dbReference type="NCBI Taxonomy" id="208199"/>
    <lineage>
        <taxon>Bacteria</taxon>
        <taxon>Bacillati</taxon>
        <taxon>Bacillota</taxon>
        <taxon>Bacilli</taxon>
        <taxon>Bacillales</taxon>
        <taxon>Guptibacillaceae</taxon>
        <taxon>Guptibacillus</taxon>
    </lineage>
</organism>
<evidence type="ECO:0000256" key="1">
    <source>
        <dbReference type="ARBA" id="ARBA00022833"/>
    </source>
</evidence>
<dbReference type="Proteomes" id="UP000447833">
    <property type="component" value="Unassembled WGS sequence"/>
</dbReference>
<keyword evidence="1" id="KW-0862">Zinc</keyword>
<protein>
    <submittedName>
        <fullName evidence="3">MBL fold metallo-hydrolase</fullName>
    </submittedName>
</protein>
<dbReference type="GO" id="GO:0042781">
    <property type="term" value="F:3'-tRNA processing endoribonuclease activity"/>
    <property type="evidence" value="ECO:0007669"/>
    <property type="project" value="TreeGrafter"/>
</dbReference>
<evidence type="ECO:0000313" key="4">
    <source>
        <dbReference type="Proteomes" id="UP000447833"/>
    </source>
</evidence>
<name>A0A845F545_9BACL</name>
<dbReference type="PANTHER" id="PTHR46018">
    <property type="entry name" value="ZINC PHOSPHODIESTERASE ELAC PROTEIN 1"/>
    <property type="match status" value="1"/>
</dbReference>
<dbReference type="EMBL" id="WMEY01000010">
    <property type="protein sequence ID" value="MYL65745.1"/>
    <property type="molecule type" value="Genomic_DNA"/>
</dbReference>
<dbReference type="Pfam" id="PF12706">
    <property type="entry name" value="Lactamase_B_2"/>
    <property type="match status" value="1"/>
</dbReference>
<accession>A0A845F545</accession>
<dbReference type="InterPro" id="IPR001279">
    <property type="entry name" value="Metallo-B-lactamas"/>
</dbReference>
<keyword evidence="3" id="KW-0378">Hydrolase</keyword>
<dbReference type="SMART" id="SM00849">
    <property type="entry name" value="Lactamase_B"/>
    <property type="match status" value="1"/>
</dbReference>
<dbReference type="InterPro" id="IPR036866">
    <property type="entry name" value="RibonucZ/Hydroxyglut_hydro"/>
</dbReference>
<evidence type="ECO:0000313" key="3">
    <source>
        <dbReference type="EMBL" id="MYL65745.1"/>
    </source>
</evidence>
<dbReference type="CDD" id="cd07716">
    <property type="entry name" value="RNaseZ_short-form-like_MBL-fold"/>
    <property type="match status" value="1"/>
</dbReference>
<gene>
    <name evidence="3" type="ORF">GLW07_20495</name>
</gene>
<dbReference type="PANTHER" id="PTHR46018:SF4">
    <property type="entry name" value="METALLO-HYDROLASE YHFI-RELATED"/>
    <property type="match status" value="1"/>
</dbReference>
<dbReference type="AlphaFoldDB" id="A0A845F545"/>
<dbReference type="SUPFAM" id="SSF56281">
    <property type="entry name" value="Metallo-hydrolase/oxidoreductase"/>
    <property type="match status" value="1"/>
</dbReference>
<dbReference type="Gene3D" id="3.60.15.10">
    <property type="entry name" value="Ribonuclease Z/Hydroxyacylglutathione hydrolase-like"/>
    <property type="match status" value="1"/>
</dbReference>
<comment type="caution">
    <text evidence="3">The sequence shown here is derived from an EMBL/GenBank/DDBJ whole genome shotgun (WGS) entry which is preliminary data.</text>
</comment>
<feature type="domain" description="Metallo-beta-lactamase" evidence="2">
    <location>
        <begin position="18"/>
        <end position="211"/>
    </location>
</feature>
<sequence length="248" mass="27328">MKMTVLGPWGGYPKAGEASAGYLFQSEGYNLLIDCGSGVLAKLQHHLSVEELDSVIISHYHPDHIADVGVLYHGRLIQSKTKYELPVLPIYGHSHDEAGFNNLGHEPYTEARSYTEEDRLELGPFSITFQKTKHPVVCFAMRITDGKHTVVFTADSSYIKEFEVFSAGADLLISECNLYADMDGSKMGHMNSTDAATIASAANVSTLMLTHLPHFGELSDLQKDAKHYFDGEVVLASTGLVWDSEEEI</sequence>